<feature type="transmembrane region" description="Helical" evidence="6">
    <location>
        <begin position="76"/>
        <end position="97"/>
    </location>
</feature>
<dbReference type="RefSeq" id="WP_144617185.1">
    <property type="nucleotide sequence ID" value="NZ_CP042161.1"/>
</dbReference>
<sequence>MKFHLFANPNFSLFLFRHSTSEFGTICLNVAFALYILALTGSAGKFASILALGVIPQILFGPFAGVWADRLDKRKLLCSIDLIYGIFLLSLFFFSLFQPIKETMIYVAVLFFSVCNLLAVPAYTTLLQHVVKKTELTDAIALDSTVVESVRVLAPLIGTLLYTMSGIEAVFLLNAVLSLSSAASTYFMNLPSIPRASSSSSIIKELQEGLQIFTTDLRISSLVLNGLFTHIFLFPFVMIGFPYMIKQVFGGSDIDFGLVESAQTMGSVCSIIGVILLKKRFSVSHSIGIGLIGIVAAVFPLLLLGSHSFLQHLQTSPFAVVLFYSLVSYFLFSMFNIYGVFFRTFYQQTIESHMLGRFISVMAMLFAVGRLIGFQLYGALFDSTELVYAVFVLGVGMLAKIFIHIPFLRMEKRRRASCPNSTQKMNDGL</sequence>
<dbReference type="AlphaFoldDB" id="A0A517I9K5"/>
<evidence type="ECO:0000256" key="1">
    <source>
        <dbReference type="ARBA" id="ARBA00004651"/>
    </source>
</evidence>
<protein>
    <submittedName>
        <fullName evidence="7">MFS transporter</fullName>
    </submittedName>
</protein>
<evidence type="ECO:0000256" key="3">
    <source>
        <dbReference type="ARBA" id="ARBA00022692"/>
    </source>
</evidence>
<dbReference type="EMBL" id="CP042161">
    <property type="protein sequence ID" value="QDS35564.1"/>
    <property type="molecule type" value="Genomic_DNA"/>
</dbReference>
<feature type="transmembrane region" description="Helical" evidence="6">
    <location>
        <begin position="386"/>
        <end position="407"/>
    </location>
</feature>
<evidence type="ECO:0000256" key="4">
    <source>
        <dbReference type="ARBA" id="ARBA00022989"/>
    </source>
</evidence>
<dbReference type="SUPFAM" id="SSF103473">
    <property type="entry name" value="MFS general substrate transporter"/>
    <property type="match status" value="1"/>
</dbReference>
<feature type="transmembrane region" description="Helical" evidence="6">
    <location>
        <begin position="222"/>
        <end position="245"/>
    </location>
</feature>
<proteinExistence type="predicted"/>
<dbReference type="PANTHER" id="PTHR23513">
    <property type="entry name" value="INTEGRAL MEMBRANE EFFLUX PROTEIN-RELATED"/>
    <property type="match status" value="1"/>
</dbReference>
<feature type="transmembrane region" description="Helical" evidence="6">
    <location>
        <begin position="257"/>
        <end position="277"/>
    </location>
</feature>
<dbReference type="CDD" id="cd06173">
    <property type="entry name" value="MFS_MefA_like"/>
    <property type="match status" value="1"/>
</dbReference>
<feature type="transmembrane region" description="Helical" evidence="6">
    <location>
        <begin position="322"/>
        <end position="346"/>
    </location>
</feature>
<evidence type="ECO:0000256" key="5">
    <source>
        <dbReference type="ARBA" id="ARBA00023136"/>
    </source>
</evidence>
<dbReference type="Gene3D" id="1.20.1250.20">
    <property type="entry name" value="MFS general substrate transporter like domains"/>
    <property type="match status" value="1"/>
</dbReference>
<feature type="transmembrane region" description="Helical" evidence="6">
    <location>
        <begin position="103"/>
        <end position="127"/>
    </location>
</feature>
<gene>
    <name evidence="7" type="ORF">FPS98_16960</name>
</gene>
<dbReference type="Pfam" id="PF07690">
    <property type="entry name" value="MFS_1"/>
    <property type="match status" value="1"/>
</dbReference>
<feature type="transmembrane region" description="Helical" evidence="6">
    <location>
        <begin position="21"/>
        <end position="40"/>
    </location>
</feature>
<keyword evidence="5 6" id="KW-0472">Membrane</keyword>
<dbReference type="Proteomes" id="UP000317713">
    <property type="component" value="Chromosome"/>
</dbReference>
<comment type="subcellular location">
    <subcellularLocation>
        <location evidence="1">Cell membrane</location>
        <topology evidence="1">Multi-pass membrane protein</topology>
    </subcellularLocation>
</comment>
<accession>A0A517I9K5</accession>
<feature type="transmembrane region" description="Helical" evidence="6">
    <location>
        <begin position="358"/>
        <end position="380"/>
    </location>
</feature>
<dbReference type="GO" id="GO:0022857">
    <property type="term" value="F:transmembrane transporter activity"/>
    <property type="evidence" value="ECO:0007669"/>
    <property type="project" value="InterPro"/>
</dbReference>
<feature type="transmembrane region" description="Helical" evidence="6">
    <location>
        <begin position="46"/>
        <end position="64"/>
    </location>
</feature>
<evidence type="ECO:0000313" key="8">
    <source>
        <dbReference type="Proteomes" id="UP000317713"/>
    </source>
</evidence>
<feature type="transmembrane region" description="Helical" evidence="6">
    <location>
        <begin position="289"/>
        <end position="310"/>
    </location>
</feature>
<dbReference type="InterPro" id="IPR036259">
    <property type="entry name" value="MFS_trans_sf"/>
</dbReference>
<keyword evidence="2" id="KW-1003">Cell membrane</keyword>
<dbReference type="GO" id="GO:0005886">
    <property type="term" value="C:plasma membrane"/>
    <property type="evidence" value="ECO:0007669"/>
    <property type="project" value="UniProtKB-SubCell"/>
</dbReference>
<keyword evidence="3 6" id="KW-0812">Transmembrane</keyword>
<evidence type="ECO:0000313" key="7">
    <source>
        <dbReference type="EMBL" id="QDS35564.1"/>
    </source>
</evidence>
<dbReference type="PANTHER" id="PTHR23513:SF11">
    <property type="entry name" value="STAPHYLOFERRIN A TRANSPORTER"/>
    <property type="match status" value="1"/>
</dbReference>
<keyword evidence="4 6" id="KW-1133">Transmembrane helix</keyword>
<evidence type="ECO:0000256" key="2">
    <source>
        <dbReference type="ARBA" id="ARBA00022475"/>
    </source>
</evidence>
<organism evidence="7 8">
    <name type="scientific">Brevibacillus brevis</name>
    <name type="common">Bacillus brevis</name>
    <dbReference type="NCBI Taxonomy" id="1393"/>
    <lineage>
        <taxon>Bacteria</taxon>
        <taxon>Bacillati</taxon>
        <taxon>Bacillota</taxon>
        <taxon>Bacilli</taxon>
        <taxon>Bacillales</taxon>
        <taxon>Paenibacillaceae</taxon>
        <taxon>Brevibacillus</taxon>
    </lineage>
</organism>
<dbReference type="InterPro" id="IPR011701">
    <property type="entry name" value="MFS"/>
</dbReference>
<reference evidence="7 8" key="1">
    <citation type="submission" date="2019-07" db="EMBL/GenBank/DDBJ databases">
        <title>Characterization of Brevibacillus brevis HK544, as a potential biocontrol agent.</title>
        <authorList>
            <person name="Kim H."/>
        </authorList>
    </citation>
    <scope>NUCLEOTIDE SEQUENCE [LARGE SCALE GENOMIC DNA]</scope>
    <source>
        <strain evidence="7 8">HK544</strain>
    </source>
</reference>
<name>A0A517I9K5_BREBE</name>
<evidence type="ECO:0000256" key="6">
    <source>
        <dbReference type="SAM" id="Phobius"/>
    </source>
</evidence>